<keyword evidence="3" id="KW-1185">Reference proteome</keyword>
<reference evidence="2 3" key="1">
    <citation type="submission" date="2020-03" db="EMBL/GenBank/DDBJ databases">
        <title>Two novel Motilibacter sp.</title>
        <authorList>
            <person name="Liu S."/>
        </authorList>
    </citation>
    <scope>NUCLEOTIDE SEQUENCE [LARGE SCALE GENOMIC DNA]</scope>
    <source>
        <strain evidence="2 3">E257</strain>
    </source>
</reference>
<feature type="region of interest" description="Disordered" evidence="1">
    <location>
        <begin position="121"/>
        <end position="144"/>
    </location>
</feature>
<accession>A0ABX0GZX9</accession>
<dbReference type="InterPro" id="IPR053716">
    <property type="entry name" value="Flag_assembly_chemotaxis_eff"/>
</dbReference>
<dbReference type="Proteomes" id="UP000800981">
    <property type="component" value="Unassembled WGS sequence"/>
</dbReference>
<dbReference type="Gene3D" id="1.10.287.1700">
    <property type="match status" value="1"/>
</dbReference>
<comment type="caution">
    <text evidence="2">The sequence shown here is derived from an EMBL/GenBank/DDBJ whole genome shotgun (WGS) entry which is preliminary data.</text>
</comment>
<evidence type="ECO:0000313" key="2">
    <source>
        <dbReference type="EMBL" id="NHC16543.1"/>
    </source>
</evidence>
<proteinExistence type="predicted"/>
<protein>
    <recommendedName>
        <fullName evidence="4">Flagellar FliJ protein</fullName>
    </recommendedName>
</protein>
<evidence type="ECO:0000256" key="1">
    <source>
        <dbReference type="SAM" id="MobiDB-lite"/>
    </source>
</evidence>
<evidence type="ECO:0008006" key="4">
    <source>
        <dbReference type="Google" id="ProtNLM"/>
    </source>
</evidence>
<organism evidence="2 3">
    <name type="scientific">Motilibacter deserti</name>
    <dbReference type="NCBI Taxonomy" id="2714956"/>
    <lineage>
        <taxon>Bacteria</taxon>
        <taxon>Bacillati</taxon>
        <taxon>Actinomycetota</taxon>
        <taxon>Actinomycetes</taxon>
        <taxon>Motilibacterales</taxon>
        <taxon>Motilibacteraceae</taxon>
        <taxon>Motilibacter</taxon>
    </lineage>
</organism>
<dbReference type="EMBL" id="JAANNP010000204">
    <property type="protein sequence ID" value="NHC16543.1"/>
    <property type="molecule type" value="Genomic_DNA"/>
</dbReference>
<evidence type="ECO:0000313" key="3">
    <source>
        <dbReference type="Proteomes" id="UP000800981"/>
    </source>
</evidence>
<dbReference type="RefSeq" id="WP_166284964.1">
    <property type="nucleotide sequence ID" value="NZ_JAANNP010000204.1"/>
</dbReference>
<name>A0ABX0GZX9_9ACTN</name>
<sequence>MKRKSPLATLLRVRRLQEDVAKAEVARARIEAAMADDVAAARENSLSRSRPAEGDPRAFVASMVASRSLAFEAAMMRRAAQEAHSGVQLRLADWSAAAGRAEGVERVVTRHHEEYVAEAMAAEQAERDDLTGAAWQRRKGDDRS</sequence>
<gene>
    <name evidence="2" type="ORF">G9H71_22415</name>
</gene>